<feature type="domain" description="Putative beta-lactamase-inhibitor-like PepSY-like" evidence="1">
    <location>
        <begin position="78"/>
        <end position="141"/>
    </location>
</feature>
<proteinExistence type="predicted"/>
<reference evidence="2" key="2">
    <citation type="journal article" date="2024" name="Antonie Van Leeuwenhoek">
        <title>Roseihalotalea indica gen. nov., sp. nov., a halophilic Bacteroidetes from mesopelagic Southwest Indian Ocean with higher carbohydrate metabolic potential.</title>
        <authorList>
            <person name="Chen B."/>
            <person name="Zhang M."/>
            <person name="Lin D."/>
            <person name="Ye J."/>
            <person name="Tang K."/>
        </authorList>
    </citation>
    <scope>NUCLEOTIDE SEQUENCE</scope>
    <source>
        <strain evidence="2">TK19036</strain>
    </source>
</reference>
<accession>A0AA49JEP4</accession>
<evidence type="ECO:0000259" key="1">
    <source>
        <dbReference type="Pfam" id="PF11396"/>
    </source>
</evidence>
<sequence length="148" mass="17096">MRFFALTLMLSAFSLVSYGQKDIDPSAVPNVVKDAFKVEFADATDVEWELKDNHYEAEFEVNDTDYHALLDTSGKIISHKQEIEESELPAEVLTAIQNDFSDYKVDDAEKLMKDGEIYYQVELEKFLSDQEKVFSETGELRDDISYWN</sequence>
<dbReference type="AlphaFoldDB" id="A0AA49JEP4"/>
<gene>
    <name evidence="2" type="ORF">K4G66_19300</name>
</gene>
<dbReference type="EMBL" id="CP120682">
    <property type="protein sequence ID" value="WKN34524.1"/>
    <property type="molecule type" value="Genomic_DNA"/>
</dbReference>
<dbReference type="Pfam" id="PF11396">
    <property type="entry name" value="PepSY_like"/>
    <property type="match status" value="2"/>
</dbReference>
<reference evidence="2" key="1">
    <citation type="journal article" date="2023" name="Comput. Struct. Biotechnol. J.">
        <title>Discovery of a novel marine Bacteroidetes with a rich repertoire of carbohydrate-active enzymes.</title>
        <authorList>
            <person name="Chen B."/>
            <person name="Liu G."/>
            <person name="Chen Q."/>
            <person name="Wang H."/>
            <person name="Liu L."/>
            <person name="Tang K."/>
        </authorList>
    </citation>
    <scope>NUCLEOTIDE SEQUENCE</scope>
    <source>
        <strain evidence="2">TK19036</strain>
    </source>
</reference>
<feature type="domain" description="Putative beta-lactamase-inhibitor-like PepSY-like" evidence="1">
    <location>
        <begin position="20"/>
        <end position="77"/>
    </location>
</feature>
<dbReference type="Gene3D" id="3.10.450.360">
    <property type="match status" value="1"/>
</dbReference>
<dbReference type="InterPro" id="IPR021533">
    <property type="entry name" value="PepSY-like"/>
</dbReference>
<evidence type="ECO:0000313" key="2">
    <source>
        <dbReference type="EMBL" id="WKN34524.1"/>
    </source>
</evidence>
<protein>
    <submittedName>
        <fullName evidence="2">PepSY-like domain-containing protein</fullName>
    </submittedName>
</protein>
<dbReference type="SUPFAM" id="SSF160574">
    <property type="entry name" value="BT0923-like"/>
    <property type="match status" value="1"/>
</dbReference>
<organism evidence="2">
    <name type="scientific">Roseihalotalea indica</name>
    <dbReference type="NCBI Taxonomy" id="2867963"/>
    <lineage>
        <taxon>Bacteria</taxon>
        <taxon>Pseudomonadati</taxon>
        <taxon>Bacteroidota</taxon>
        <taxon>Cytophagia</taxon>
        <taxon>Cytophagales</taxon>
        <taxon>Catalimonadaceae</taxon>
        <taxon>Roseihalotalea</taxon>
    </lineage>
</organism>
<name>A0AA49JEP4_9BACT</name>